<dbReference type="SFLD" id="SFLDG01129">
    <property type="entry name" value="C1.5:_HAD__Beta-PGM__Phosphata"/>
    <property type="match status" value="1"/>
</dbReference>
<evidence type="ECO:0000256" key="3">
    <source>
        <dbReference type="ARBA" id="ARBA00022801"/>
    </source>
</evidence>
<dbReference type="SFLD" id="SFLDS00003">
    <property type="entry name" value="Haloacid_Dehalogenase"/>
    <property type="match status" value="1"/>
</dbReference>
<organism evidence="5 6">
    <name type="scientific">Sporosarcina limicola</name>
    <dbReference type="NCBI Taxonomy" id="34101"/>
    <lineage>
        <taxon>Bacteria</taxon>
        <taxon>Bacillati</taxon>
        <taxon>Bacillota</taxon>
        <taxon>Bacilli</taxon>
        <taxon>Bacillales</taxon>
        <taxon>Caryophanaceae</taxon>
        <taxon>Sporosarcina</taxon>
    </lineage>
</organism>
<dbReference type="InterPro" id="IPR006439">
    <property type="entry name" value="HAD-SF_hydro_IA"/>
</dbReference>
<dbReference type="GO" id="GO:0046872">
    <property type="term" value="F:metal ion binding"/>
    <property type="evidence" value="ECO:0007669"/>
    <property type="project" value="UniProtKB-KW"/>
</dbReference>
<dbReference type="InterPro" id="IPR051400">
    <property type="entry name" value="HAD-like_hydrolase"/>
</dbReference>
<evidence type="ECO:0000256" key="4">
    <source>
        <dbReference type="ARBA" id="ARBA00022842"/>
    </source>
</evidence>
<dbReference type="SUPFAM" id="SSF56784">
    <property type="entry name" value="HAD-like"/>
    <property type="match status" value="1"/>
</dbReference>
<dbReference type="NCBIfam" id="TIGR01509">
    <property type="entry name" value="HAD-SF-IA-v3"/>
    <property type="match status" value="1"/>
</dbReference>
<dbReference type="InterPro" id="IPR023214">
    <property type="entry name" value="HAD_sf"/>
</dbReference>
<keyword evidence="3 5" id="KW-0378">Hydrolase</keyword>
<evidence type="ECO:0000256" key="2">
    <source>
        <dbReference type="ARBA" id="ARBA00022723"/>
    </source>
</evidence>
<protein>
    <submittedName>
        <fullName evidence="5">Hydrolase of the HAD superfamily</fullName>
    </submittedName>
</protein>
<dbReference type="GO" id="GO:0044281">
    <property type="term" value="P:small molecule metabolic process"/>
    <property type="evidence" value="ECO:0007669"/>
    <property type="project" value="UniProtKB-ARBA"/>
</dbReference>
<keyword evidence="4" id="KW-0460">Magnesium</keyword>
<evidence type="ECO:0000313" key="6">
    <source>
        <dbReference type="Proteomes" id="UP000658225"/>
    </source>
</evidence>
<dbReference type="InterPro" id="IPR036412">
    <property type="entry name" value="HAD-like_sf"/>
</dbReference>
<dbReference type="RefSeq" id="WP_192600394.1">
    <property type="nucleotide sequence ID" value="NZ_JADBEL010000036.1"/>
</dbReference>
<dbReference type="NCBIfam" id="TIGR01549">
    <property type="entry name" value="HAD-SF-IA-v1"/>
    <property type="match status" value="1"/>
</dbReference>
<dbReference type="EMBL" id="JADBEL010000036">
    <property type="protein sequence ID" value="MBE1556776.1"/>
    <property type="molecule type" value="Genomic_DNA"/>
</dbReference>
<dbReference type="Pfam" id="PF13419">
    <property type="entry name" value="HAD_2"/>
    <property type="match status" value="1"/>
</dbReference>
<dbReference type="Gene3D" id="3.40.50.1000">
    <property type="entry name" value="HAD superfamily/HAD-like"/>
    <property type="match status" value="1"/>
</dbReference>
<dbReference type="Gene3D" id="1.10.150.520">
    <property type="match status" value="1"/>
</dbReference>
<dbReference type="PROSITE" id="PS01228">
    <property type="entry name" value="COF_1"/>
    <property type="match status" value="1"/>
</dbReference>
<name>A0A927MML8_9BACL</name>
<accession>A0A927MML8</accession>
<proteinExistence type="predicted"/>
<comment type="cofactor">
    <cofactor evidence="1">
        <name>Mg(2+)</name>
        <dbReference type="ChEBI" id="CHEBI:18420"/>
    </cofactor>
</comment>
<evidence type="ECO:0000256" key="1">
    <source>
        <dbReference type="ARBA" id="ARBA00001946"/>
    </source>
</evidence>
<dbReference type="PANTHER" id="PTHR46470:SF2">
    <property type="entry name" value="GLYCERALDEHYDE 3-PHOSPHATE PHOSPHATASE"/>
    <property type="match status" value="1"/>
</dbReference>
<dbReference type="Proteomes" id="UP000658225">
    <property type="component" value="Unassembled WGS sequence"/>
</dbReference>
<dbReference type="PANTHER" id="PTHR46470">
    <property type="entry name" value="N-ACYLNEURAMINATE-9-PHOSPHATASE"/>
    <property type="match status" value="1"/>
</dbReference>
<dbReference type="PRINTS" id="PR00413">
    <property type="entry name" value="HADHALOGNASE"/>
</dbReference>
<keyword evidence="6" id="KW-1185">Reference proteome</keyword>
<keyword evidence="2" id="KW-0479">Metal-binding</keyword>
<dbReference type="InterPro" id="IPR041492">
    <property type="entry name" value="HAD_2"/>
</dbReference>
<sequence>MIKAVLFDLDGTLLNRDASIERFANAQYEHLYEYVKHIPRKKYVSRFIELDCRGYVWKDEVYQQMIEEFNLTGLSWEHLLKDYVDHFKNHCVPFPNLSKMLASLKSKSIVLGIISNGKGKFQINNIKALGIENYFETILISEAEGIKKPDPRIFKKALQKLHVSAADCLFVGDHPENDVKAAQNVGMIGAWKKNLQWSNVDADFIVTDLMEILTIVERFEV</sequence>
<comment type="caution">
    <text evidence="5">The sequence shown here is derived from an EMBL/GenBank/DDBJ whole genome shotgun (WGS) entry which is preliminary data.</text>
</comment>
<dbReference type="AlphaFoldDB" id="A0A927MML8"/>
<dbReference type="GO" id="GO:0016791">
    <property type="term" value="F:phosphatase activity"/>
    <property type="evidence" value="ECO:0007669"/>
    <property type="project" value="TreeGrafter"/>
</dbReference>
<evidence type="ECO:0000313" key="5">
    <source>
        <dbReference type="EMBL" id="MBE1556776.1"/>
    </source>
</evidence>
<gene>
    <name evidence="5" type="ORF">H4683_003902</name>
</gene>
<reference evidence="5" key="1">
    <citation type="submission" date="2020-10" db="EMBL/GenBank/DDBJ databases">
        <title>Genomic Encyclopedia of Type Strains, Phase IV (KMG-IV): sequencing the most valuable type-strain genomes for metagenomic binning, comparative biology and taxonomic classification.</title>
        <authorList>
            <person name="Goeker M."/>
        </authorList>
    </citation>
    <scope>NUCLEOTIDE SEQUENCE</scope>
    <source>
        <strain evidence="5">DSM 13886</strain>
    </source>
</reference>